<comment type="subunit">
    <text evidence="3 8">Homodimer and heterodimers.</text>
</comment>
<sequence length="182" mass="19991">MKKVSIINLRSTEVLLRLSVVPLTVSSAALVVQANASSDQYGEIKFTDLSGFKFLLATNCISAAYALISAALTFGGLKEMKYLWSFFILDQIVAYLMVTSSAAAAELLYLAHKGDIEVAWGEVCSYFGRFCSRGKTSVVLQYLALFCFICLSLISAVRIFSLFDPPSVSPNKEEKIQGMEMH</sequence>
<evidence type="ECO:0000256" key="1">
    <source>
        <dbReference type="ARBA" id="ARBA00004651"/>
    </source>
</evidence>
<dbReference type="Pfam" id="PF04535">
    <property type="entry name" value="CASP_dom"/>
    <property type="match status" value="1"/>
</dbReference>
<evidence type="ECO:0000313" key="11">
    <source>
        <dbReference type="Proteomes" id="UP000236161"/>
    </source>
</evidence>
<protein>
    <recommendedName>
        <fullName evidence="8">CASP-like protein</fullName>
    </recommendedName>
</protein>
<keyword evidence="5 8" id="KW-0812">Transmembrane</keyword>
<evidence type="ECO:0000256" key="5">
    <source>
        <dbReference type="ARBA" id="ARBA00022692"/>
    </source>
</evidence>
<feature type="transmembrane region" description="Helical" evidence="8">
    <location>
        <begin position="82"/>
        <end position="105"/>
    </location>
</feature>
<keyword evidence="6 8" id="KW-1133">Transmembrane helix</keyword>
<comment type="similarity">
    <text evidence="2 8">Belongs to the Casparian strip membrane proteins (CASP) family.</text>
</comment>
<feature type="domain" description="Casparian strip membrane protein" evidence="9">
    <location>
        <begin position="9"/>
        <end position="147"/>
    </location>
</feature>
<organism evidence="10 11">
    <name type="scientific">Apostasia shenzhenica</name>
    <dbReference type="NCBI Taxonomy" id="1088818"/>
    <lineage>
        <taxon>Eukaryota</taxon>
        <taxon>Viridiplantae</taxon>
        <taxon>Streptophyta</taxon>
        <taxon>Embryophyta</taxon>
        <taxon>Tracheophyta</taxon>
        <taxon>Spermatophyta</taxon>
        <taxon>Magnoliopsida</taxon>
        <taxon>Liliopsida</taxon>
        <taxon>Asparagales</taxon>
        <taxon>Orchidaceae</taxon>
        <taxon>Apostasioideae</taxon>
        <taxon>Apostasia</taxon>
    </lineage>
</organism>
<dbReference type="GO" id="GO:0005886">
    <property type="term" value="C:plasma membrane"/>
    <property type="evidence" value="ECO:0007669"/>
    <property type="project" value="UniProtKB-SubCell"/>
</dbReference>
<dbReference type="STRING" id="1088818.A0A2I0AAL7"/>
<evidence type="ECO:0000256" key="8">
    <source>
        <dbReference type="RuleBase" id="RU361233"/>
    </source>
</evidence>
<proteinExistence type="inferred from homology"/>
<dbReference type="OrthoDB" id="755577at2759"/>
<dbReference type="NCBIfam" id="TIGR01569">
    <property type="entry name" value="A_tha_TIGR01569"/>
    <property type="match status" value="1"/>
</dbReference>
<keyword evidence="7 8" id="KW-0472">Membrane</keyword>
<evidence type="ECO:0000256" key="2">
    <source>
        <dbReference type="ARBA" id="ARBA00007651"/>
    </source>
</evidence>
<dbReference type="EMBL" id="KZ452001">
    <property type="protein sequence ID" value="PKA52593.1"/>
    <property type="molecule type" value="Genomic_DNA"/>
</dbReference>
<gene>
    <name evidence="10" type="ORF">AXF42_Ash001574</name>
</gene>
<name>A0A2I0AAL7_9ASPA</name>
<dbReference type="AlphaFoldDB" id="A0A2I0AAL7"/>
<evidence type="ECO:0000256" key="4">
    <source>
        <dbReference type="ARBA" id="ARBA00022475"/>
    </source>
</evidence>
<reference evidence="10 11" key="1">
    <citation type="journal article" date="2017" name="Nature">
        <title>The Apostasia genome and the evolution of orchids.</title>
        <authorList>
            <person name="Zhang G.Q."/>
            <person name="Liu K.W."/>
            <person name="Li Z."/>
            <person name="Lohaus R."/>
            <person name="Hsiao Y.Y."/>
            <person name="Niu S.C."/>
            <person name="Wang J.Y."/>
            <person name="Lin Y.C."/>
            <person name="Xu Q."/>
            <person name="Chen L.J."/>
            <person name="Yoshida K."/>
            <person name="Fujiwara S."/>
            <person name="Wang Z.W."/>
            <person name="Zhang Y.Q."/>
            <person name="Mitsuda N."/>
            <person name="Wang M."/>
            <person name="Liu G.H."/>
            <person name="Pecoraro L."/>
            <person name="Huang H.X."/>
            <person name="Xiao X.J."/>
            <person name="Lin M."/>
            <person name="Wu X.Y."/>
            <person name="Wu W.L."/>
            <person name="Chen Y.Y."/>
            <person name="Chang S.B."/>
            <person name="Sakamoto S."/>
            <person name="Ohme-Takagi M."/>
            <person name="Yagi M."/>
            <person name="Zeng S.J."/>
            <person name="Shen C.Y."/>
            <person name="Yeh C.M."/>
            <person name="Luo Y.B."/>
            <person name="Tsai W.C."/>
            <person name="Van de Peer Y."/>
            <person name="Liu Z.J."/>
        </authorList>
    </citation>
    <scope>NUCLEOTIDE SEQUENCE [LARGE SCALE GENOMIC DNA]</scope>
    <source>
        <strain evidence="11">cv. Shenzhen</strain>
        <tissue evidence="10">Stem</tissue>
    </source>
</reference>
<evidence type="ECO:0000256" key="3">
    <source>
        <dbReference type="ARBA" id="ARBA00011489"/>
    </source>
</evidence>
<dbReference type="InterPro" id="IPR006459">
    <property type="entry name" value="CASP/CASPL"/>
</dbReference>
<dbReference type="InterPro" id="IPR006702">
    <property type="entry name" value="CASP_dom"/>
</dbReference>
<dbReference type="PANTHER" id="PTHR33573:SF30">
    <property type="entry name" value="CASP-LIKE PROTEIN 2C1-RELATED"/>
    <property type="match status" value="1"/>
</dbReference>
<accession>A0A2I0AAL7</accession>
<dbReference type="Proteomes" id="UP000236161">
    <property type="component" value="Unassembled WGS sequence"/>
</dbReference>
<comment type="caution">
    <text evidence="8">Lacks conserved residue(s) required for the propagation of feature annotation.</text>
</comment>
<evidence type="ECO:0000256" key="7">
    <source>
        <dbReference type="ARBA" id="ARBA00023136"/>
    </source>
</evidence>
<keyword evidence="4 8" id="KW-1003">Cell membrane</keyword>
<dbReference type="PANTHER" id="PTHR33573">
    <property type="entry name" value="CASP-LIKE PROTEIN 4A4"/>
    <property type="match status" value="1"/>
</dbReference>
<evidence type="ECO:0000313" key="10">
    <source>
        <dbReference type="EMBL" id="PKA52593.1"/>
    </source>
</evidence>
<feature type="transmembrane region" description="Helical" evidence="8">
    <location>
        <begin position="54"/>
        <end position="75"/>
    </location>
</feature>
<evidence type="ECO:0000259" key="9">
    <source>
        <dbReference type="Pfam" id="PF04535"/>
    </source>
</evidence>
<feature type="transmembrane region" description="Helical" evidence="8">
    <location>
        <begin position="142"/>
        <end position="163"/>
    </location>
</feature>
<evidence type="ECO:0000256" key="6">
    <source>
        <dbReference type="ARBA" id="ARBA00022989"/>
    </source>
</evidence>
<comment type="subcellular location">
    <subcellularLocation>
        <location evidence="1 8">Cell membrane</location>
        <topology evidence="1 8">Multi-pass membrane protein</topology>
    </subcellularLocation>
</comment>
<keyword evidence="11" id="KW-1185">Reference proteome</keyword>